<proteinExistence type="predicted"/>
<dbReference type="EMBL" id="FCNP01000033">
    <property type="protein sequence ID" value="CVI59429.1"/>
    <property type="molecule type" value="Genomic_DNA"/>
</dbReference>
<protein>
    <submittedName>
        <fullName evidence="1">Uncharacterized protein</fullName>
    </submittedName>
</protein>
<comment type="caution">
    <text evidence="1">The sequence shown here is derived from an EMBL/GenBank/DDBJ whole genome shotgun (WGS) entry which is preliminary data.</text>
</comment>
<sequence length="70" mass="7390">MVVVIRIVVSAVEYVKAQSPDPISPHVGSAALASIIKDCMRTDEAISHSPPSCFAGAAWRGIQWVGSHTS</sequence>
<evidence type="ECO:0000313" key="1">
    <source>
        <dbReference type="EMBL" id="CVI59429.1"/>
    </source>
</evidence>
<keyword evidence="2" id="KW-1185">Reference proteome</keyword>
<evidence type="ECO:0000313" key="2">
    <source>
        <dbReference type="Proteomes" id="UP000192140"/>
    </source>
</evidence>
<reference evidence="1" key="1">
    <citation type="submission" date="2016-01" db="EMBL/GenBank/DDBJ databases">
        <authorList>
            <person name="Regsiter A."/>
            <person name="william w."/>
        </authorList>
    </citation>
    <scope>NUCLEOTIDE SEQUENCE</scope>
    <source>
        <strain evidence="1">NCPPB 1641</strain>
    </source>
</reference>
<gene>
    <name evidence="1" type="ORF">AGR7A_Lc120538</name>
</gene>
<dbReference type="AlphaFoldDB" id="A0A1S7TXW1"/>
<name>A0A1S7TXW1_9HYPH</name>
<accession>A0A1S7TXW1</accession>
<organism evidence="1 2">
    <name type="scientific">Agrobacterium deltaense NCPPB 1641</name>
    <dbReference type="NCBI Taxonomy" id="1183425"/>
    <lineage>
        <taxon>Bacteria</taxon>
        <taxon>Pseudomonadati</taxon>
        <taxon>Pseudomonadota</taxon>
        <taxon>Alphaproteobacteria</taxon>
        <taxon>Hyphomicrobiales</taxon>
        <taxon>Rhizobiaceae</taxon>
        <taxon>Rhizobium/Agrobacterium group</taxon>
        <taxon>Agrobacterium</taxon>
    </lineage>
</organism>
<dbReference type="Proteomes" id="UP000192140">
    <property type="component" value="Unassembled WGS sequence"/>
</dbReference>